<feature type="transmembrane region" description="Helical" evidence="7">
    <location>
        <begin position="251"/>
        <end position="271"/>
    </location>
</feature>
<evidence type="ECO:0000256" key="8">
    <source>
        <dbReference type="SAM" id="MobiDB-lite"/>
    </source>
</evidence>
<keyword evidence="2 7" id="KW-0813">Transport</keyword>
<evidence type="ECO:0000256" key="1">
    <source>
        <dbReference type="ARBA" id="ARBA00004651"/>
    </source>
</evidence>
<organism evidence="10 11">
    <name type="scientific">Egibacter rhizosphaerae</name>
    <dbReference type="NCBI Taxonomy" id="1670831"/>
    <lineage>
        <taxon>Bacteria</taxon>
        <taxon>Bacillati</taxon>
        <taxon>Actinomycetota</taxon>
        <taxon>Nitriliruptoria</taxon>
        <taxon>Egibacterales</taxon>
        <taxon>Egibacteraceae</taxon>
        <taxon>Egibacter</taxon>
    </lineage>
</organism>
<comment type="subcellular location">
    <subcellularLocation>
        <location evidence="1 7">Cell membrane</location>
        <topology evidence="1 7">Multi-pass membrane protein</topology>
    </subcellularLocation>
</comment>
<feature type="transmembrane region" description="Helical" evidence="7">
    <location>
        <begin position="133"/>
        <end position="155"/>
    </location>
</feature>
<dbReference type="GO" id="GO:0005886">
    <property type="term" value="C:plasma membrane"/>
    <property type="evidence" value="ECO:0007669"/>
    <property type="project" value="UniProtKB-SubCell"/>
</dbReference>
<name>A0A411YF90_9ACTN</name>
<keyword evidence="5 7" id="KW-1133">Transmembrane helix</keyword>
<feature type="transmembrane region" description="Helical" evidence="7">
    <location>
        <begin position="161"/>
        <end position="184"/>
    </location>
</feature>
<evidence type="ECO:0000256" key="2">
    <source>
        <dbReference type="ARBA" id="ARBA00022448"/>
    </source>
</evidence>
<dbReference type="KEGG" id="erz:ER308_09955"/>
<dbReference type="AlphaFoldDB" id="A0A411YF90"/>
<reference evidence="10 11" key="1">
    <citation type="submission" date="2019-01" db="EMBL/GenBank/DDBJ databases">
        <title>Egibacter rhizosphaerae EGI 80759T.</title>
        <authorList>
            <person name="Chen D.-D."/>
            <person name="Tian Y."/>
            <person name="Jiao J.-Y."/>
            <person name="Zhang X.-T."/>
            <person name="Zhang Y.-G."/>
            <person name="Zhang Y."/>
            <person name="Xiao M."/>
            <person name="Shu W.-S."/>
            <person name="Li W.-J."/>
        </authorList>
    </citation>
    <scope>NUCLEOTIDE SEQUENCE [LARGE SCALE GENOMIC DNA]</scope>
    <source>
        <strain evidence="10 11">EGI 80759</strain>
    </source>
</reference>
<evidence type="ECO:0000313" key="10">
    <source>
        <dbReference type="EMBL" id="QBI19849.1"/>
    </source>
</evidence>
<feature type="transmembrane region" description="Helical" evidence="7">
    <location>
        <begin position="41"/>
        <end position="61"/>
    </location>
</feature>
<dbReference type="PROSITE" id="PS50928">
    <property type="entry name" value="ABC_TM1"/>
    <property type="match status" value="1"/>
</dbReference>
<accession>A0A411YF90</accession>
<dbReference type="EMBL" id="CP036402">
    <property type="protein sequence ID" value="QBI19849.1"/>
    <property type="molecule type" value="Genomic_DNA"/>
</dbReference>
<keyword evidence="6 7" id="KW-0472">Membrane</keyword>
<evidence type="ECO:0000256" key="4">
    <source>
        <dbReference type="ARBA" id="ARBA00022692"/>
    </source>
</evidence>
<feature type="domain" description="ABC transmembrane type-1" evidence="9">
    <location>
        <begin position="95"/>
        <end position="276"/>
    </location>
</feature>
<dbReference type="PANTHER" id="PTHR30151">
    <property type="entry name" value="ALKANE SULFONATE ABC TRANSPORTER-RELATED, MEMBRANE SUBUNIT"/>
    <property type="match status" value="1"/>
</dbReference>
<evidence type="ECO:0000259" key="9">
    <source>
        <dbReference type="PROSITE" id="PS50928"/>
    </source>
</evidence>
<feature type="transmembrane region" description="Helical" evidence="7">
    <location>
        <begin position="205"/>
        <end position="231"/>
    </location>
</feature>
<evidence type="ECO:0000256" key="6">
    <source>
        <dbReference type="ARBA" id="ARBA00023136"/>
    </source>
</evidence>
<proteinExistence type="inferred from homology"/>
<dbReference type="Gene3D" id="1.10.3720.10">
    <property type="entry name" value="MetI-like"/>
    <property type="match status" value="1"/>
</dbReference>
<gene>
    <name evidence="10" type="ORF">ER308_09955</name>
</gene>
<comment type="similarity">
    <text evidence="7">Belongs to the binding-protein-dependent transport system permease family.</text>
</comment>
<keyword evidence="4 7" id="KW-0812">Transmembrane</keyword>
<evidence type="ECO:0000313" key="11">
    <source>
        <dbReference type="Proteomes" id="UP000291469"/>
    </source>
</evidence>
<feature type="transmembrane region" description="Helical" evidence="7">
    <location>
        <begin position="102"/>
        <end position="121"/>
    </location>
</feature>
<evidence type="ECO:0000256" key="7">
    <source>
        <dbReference type="RuleBase" id="RU363032"/>
    </source>
</evidence>
<sequence length="291" mass="30560">MSSPTEQSPRGPTTDSGLAAPGAVATESIDRGVPVRVVGGLGWIALRVYPIVLLLVVWQLLVTAELLSPFVLPGPVSVAERAWELVGDGSLQGELVTTLGRIFAAYGLALVVGTTLGLLMGRLTTVRLALRPLVAYLFPTPKIAIYPALLIIFGLGTASKVALGFAESVFPILLATAAASSQIDPRLLWSARALGTSERRTFPRVVLPASLPGILTGARIGLVGAIIGVYLGEMIAGGDGLGNMMDVGWRLLRTADMYVSIAVIAVLGLLLDRAFLTARRRLLAWSDEGAQ</sequence>
<evidence type="ECO:0000256" key="5">
    <source>
        <dbReference type="ARBA" id="ARBA00022989"/>
    </source>
</evidence>
<dbReference type="SUPFAM" id="SSF161098">
    <property type="entry name" value="MetI-like"/>
    <property type="match status" value="1"/>
</dbReference>
<dbReference type="CDD" id="cd06261">
    <property type="entry name" value="TM_PBP2"/>
    <property type="match status" value="1"/>
</dbReference>
<dbReference type="InterPro" id="IPR035906">
    <property type="entry name" value="MetI-like_sf"/>
</dbReference>
<evidence type="ECO:0000256" key="3">
    <source>
        <dbReference type="ARBA" id="ARBA00022475"/>
    </source>
</evidence>
<dbReference type="Proteomes" id="UP000291469">
    <property type="component" value="Chromosome"/>
</dbReference>
<dbReference type="Pfam" id="PF00528">
    <property type="entry name" value="BPD_transp_1"/>
    <property type="match status" value="1"/>
</dbReference>
<feature type="region of interest" description="Disordered" evidence="8">
    <location>
        <begin position="1"/>
        <end position="20"/>
    </location>
</feature>
<dbReference type="PANTHER" id="PTHR30151:SF0">
    <property type="entry name" value="ABC TRANSPORTER PERMEASE PROTEIN MJ0413-RELATED"/>
    <property type="match status" value="1"/>
</dbReference>
<dbReference type="GO" id="GO:0055085">
    <property type="term" value="P:transmembrane transport"/>
    <property type="evidence" value="ECO:0007669"/>
    <property type="project" value="InterPro"/>
</dbReference>
<dbReference type="OrthoDB" id="7274389at2"/>
<feature type="compositionally biased region" description="Polar residues" evidence="8">
    <location>
        <begin position="1"/>
        <end position="16"/>
    </location>
</feature>
<dbReference type="RefSeq" id="WP_131154846.1">
    <property type="nucleotide sequence ID" value="NZ_CP036402.1"/>
</dbReference>
<dbReference type="InterPro" id="IPR000515">
    <property type="entry name" value="MetI-like"/>
</dbReference>
<keyword evidence="11" id="KW-1185">Reference proteome</keyword>
<protein>
    <submittedName>
        <fullName evidence="10">ABC transporter permease</fullName>
    </submittedName>
</protein>
<keyword evidence="3" id="KW-1003">Cell membrane</keyword>